<dbReference type="InterPro" id="IPR023753">
    <property type="entry name" value="FAD/NAD-binding_dom"/>
</dbReference>
<dbReference type="SUPFAM" id="SSF55424">
    <property type="entry name" value="FAD/NAD-linked reductases, dimerisation (C-terminal) domain"/>
    <property type="match status" value="1"/>
</dbReference>
<evidence type="ECO:0000313" key="7">
    <source>
        <dbReference type="EMBL" id="CEA09333.1"/>
    </source>
</evidence>
<name>A0A078MQ34_9MICC</name>
<dbReference type="InterPro" id="IPR036188">
    <property type="entry name" value="FAD/NAD-bd_sf"/>
</dbReference>
<evidence type="ECO:0000256" key="4">
    <source>
        <dbReference type="ARBA" id="ARBA00023002"/>
    </source>
</evidence>
<proteinExistence type="predicted"/>
<dbReference type="SUPFAM" id="SSF51905">
    <property type="entry name" value="FAD/NAD(P)-binding domain"/>
    <property type="match status" value="2"/>
</dbReference>
<keyword evidence="4" id="KW-0560">Oxidoreductase</keyword>
<gene>
    <name evidence="7" type="primary">thcD</name>
    <name evidence="7" type="ORF">BN1051_02701</name>
</gene>
<protein>
    <submittedName>
        <fullName evidence="7">Rhodocoxin reductase</fullName>
    </submittedName>
</protein>
<dbReference type="PANTHER" id="PTHR43557:SF2">
    <property type="entry name" value="RIESKE DOMAIN-CONTAINING PROTEIN-RELATED"/>
    <property type="match status" value="1"/>
</dbReference>
<dbReference type="EMBL" id="LN483072">
    <property type="protein sequence ID" value="CEA09333.1"/>
    <property type="molecule type" value="Genomic_DNA"/>
</dbReference>
<feature type="domain" description="FAD/NAD(P)-binding" evidence="5">
    <location>
        <begin position="3"/>
        <end position="301"/>
    </location>
</feature>
<evidence type="ECO:0000256" key="2">
    <source>
        <dbReference type="ARBA" id="ARBA00022630"/>
    </source>
</evidence>
<dbReference type="PATRIC" id="fig|1461584.3.peg.2674"/>
<comment type="cofactor">
    <cofactor evidence="1">
        <name>FAD</name>
        <dbReference type="ChEBI" id="CHEBI:57692"/>
    </cofactor>
</comment>
<sequence length="412" mass="42265">MGVVIIGAGQAGVQAADSLRSGGYEGAVTVVAGEAGLPYQRPPLSKDWLMPDSPEPALLPLRPAEFFDRENVTLLHAAAEAIDRSARTVQLGDGRELPYEHLVLATGSRPRPLPAPGADLPGILQLRTAADAAALRAGLGTARSVVVVGAGFIGLEVAAAARAHGCKVTVLEFAPRPMARALTPRMGQWFAQAHADLGIDLRLGEGINAFTAGPDGRVAAAVSTSGAEYPADLVVVGVGVLPNQELAEAAGLETGNGIVVDAGLRTADPRIFAVGDAAAFPGGPDGALVRLESVPNAVDQGRHVAAAILGSGEPYRSLPWFWSTQGPYRLQMAGLALPDDETVLLGRPEDGAFAVLCFRGGVLAAVETVNLPSEHLGARKLLEAGAQVTPADAAAAEFSLRGAAKAARRARA</sequence>
<keyword evidence="3" id="KW-0274">FAD</keyword>
<accession>A0A078MQ34</accession>
<keyword evidence="2" id="KW-0285">Flavoprotein</keyword>
<dbReference type="PRINTS" id="PR00368">
    <property type="entry name" value="FADPNR"/>
</dbReference>
<dbReference type="AlphaFoldDB" id="A0A078MQ34"/>
<feature type="domain" description="Reductase C-terminal" evidence="6">
    <location>
        <begin position="320"/>
        <end position="402"/>
    </location>
</feature>
<dbReference type="InterPro" id="IPR028202">
    <property type="entry name" value="Reductase_C"/>
</dbReference>
<dbReference type="GO" id="GO:0005737">
    <property type="term" value="C:cytoplasm"/>
    <property type="evidence" value="ECO:0007669"/>
    <property type="project" value="TreeGrafter"/>
</dbReference>
<dbReference type="PRINTS" id="PR00411">
    <property type="entry name" value="PNDRDTASEI"/>
</dbReference>
<evidence type="ECO:0000256" key="3">
    <source>
        <dbReference type="ARBA" id="ARBA00022827"/>
    </source>
</evidence>
<reference evidence="7" key="1">
    <citation type="submission" date="2014-07" db="EMBL/GenBank/DDBJ databases">
        <authorList>
            <person name="Urmite Genomes Urmite Genomes"/>
        </authorList>
    </citation>
    <scope>NUCLEOTIDE SEQUENCE</scope>
    <source>
        <strain evidence="7">11W110_air</strain>
    </source>
</reference>
<evidence type="ECO:0000259" key="6">
    <source>
        <dbReference type="Pfam" id="PF14759"/>
    </source>
</evidence>
<dbReference type="Pfam" id="PF07992">
    <property type="entry name" value="Pyr_redox_2"/>
    <property type="match status" value="1"/>
</dbReference>
<dbReference type="Pfam" id="PF14759">
    <property type="entry name" value="Reductase_C"/>
    <property type="match status" value="1"/>
</dbReference>
<evidence type="ECO:0000256" key="1">
    <source>
        <dbReference type="ARBA" id="ARBA00001974"/>
    </source>
</evidence>
<dbReference type="InterPro" id="IPR016156">
    <property type="entry name" value="FAD/NAD-linked_Rdtase_dimer_sf"/>
</dbReference>
<dbReference type="PANTHER" id="PTHR43557">
    <property type="entry name" value="APOPTOSIS-INDUCING FACTOR 1"/>
    <property type="match status" value="1"/>
</dbReference>
<dbReference type="InterPro" id="IPR050446">
    <property type="entry name" value="FAD-oxidoreductase/Apoptosis"/>
</dbReference>
<evidence type="ECO:0000259" key="5">
    <source>
        <dbReference type="Pfam" id="PF07992"/>
    </source>
</evidence>
<dbReference type="Gene3D" id="3.50.50.60">
    <property type="entry name" value="FAD/NAD(P)-binding domain"/>
    <property type="match status" value="2"/>
</dbReference>
<dbReference type="Gene3D" id="3.30.390.30">
    <property type="match status" value="1"/>
</dbReference>
<dbReference type="GO" id="GO:0016651">
    <property type="term" value="F:oxidoreductase activity, acting on NAD(P)H"/>
    <property type="evidence" value="ECO:0007669"/>
    <property type="project" value="TreeGrafter"/>
</dbReference>
<organism evidence="7">
    <name type="scientific">Arthrobacter saudimassiliensis</name>
    <dbReference type="NCBI Taxonomy" id="1461584"/>
    <lineage>
        <taxon>Bacteria</taxon>
        <taxon>Bacillati</taxon>
        <taxon>Actinomycetota</taxon>
        <taxon>Actinomycetes</taxon>
        <taxon>Micrococcales</taxon>
        <taxon>Micrococcaceae</taxon>
        <taxon>Arthrobacter</taxon>
    </lineage>
</organism>